<dbReference type="OrthoDB" id="5428189at2759"/>
<keyword evidence="2" id="KW-1185">Reference proteome</keyword>
<proteinExistence type="predicted"/>
<evidence type="ECO:0000313" key="2">
    <source>
        <dbReference type="Proteomes" id="UP000578531"/>
    </source>
</evidence>
<dbReference type="AlphaFoldDB" id="A0A8H6FNI7"/>
<dbReference type="EMBL" id="JACCJC010000053">
    <property type="protein sequence ID" value="KAF6231822.1"/>
    <property type="molecule type" value="Genomic_DNA"/>
</dbReference>
<protein>
    <submittedName>
        <fullName evidence="1">Uncharacterized protein</fullName>
    </submittedName>
</protein>
<dbReference type="Proteomes" id="UP000578531">
    <property type="component" value="Unassembled WGS sequence"/>
</dbReference>
<dbReference type="GeneID" id="59291553"/>
<name>A0A8H6FNI7_9LECA</name>
<reference evidence="1 2" key="1">
    <citation type="journal article" date="2020" name="Genomics">
        <title>Complete, high-quality genomes from long-read metagenomic sequencing of two wolf lichen thalli reveals enigmatic genome architecture.</title>
        <authorList>
            <person name="McKenzie S.K."/>
            <person name="Walston R.F."/>
            <person name="Allen J.L."/>
        </authorList>
    </citation>
    <scope>NUCLEOTIDE SEQUENCE [LARGE SCALE GENOMIC DNA]</scope>
    <source>
        <strain evidence="1">WasteWater2</strain>
    </source>
</reference>
<sequence length="113" mass="12705">MDETGFRIGCGIVHYVITLDKSKPLRFVDPDNRDYITSVANGYSRQIAERDIEAIHKEAVVKRARKTLSGTVAQKGGWMSVDQIRKSLTVVEETAIEKAEKALKRATRAEEIQ</sequence>
<comment type="caution">
    <text evidence="1">The sequence shown here is derived from an EMBL/GenBank/DDBJ whole genome shotgun (WGS) entry which is preliminary data.</text>
</comment>
<evidence type="ECO:0000313" key="1">
    <source>
        <dbReference type="EMBL" id="KAF6231822.1"/>
    </source>
</evidence>
<accession>A0A8H6FNI7</accession>
<organism evidence="1 2">
    <name type="scientific">Letharia columbiana</name>
    <dbReference type="NCBI Taxonomy" id="112416"/>
    <lineage>
        <taxon>Eukaryota</taxon>
        <taxon>Fungi</taxon>
        <taxon>Dikarya</taxon>
        <taxon>Ascomycota</taxon>
        <taxon>Pezizomycotina</taxon>
        <taxon>Lecanoromycetes</taxon>
        <taxon>OSLEUM clade</taxon>
        <taxon>Lecanoromycetidae</taxon>
        <taxon>Lecanorales</taxon>
        <taxon>Lecanorineae</taxon>
        <taxon>Parmeliaceae</taxon>
        <taxon>Letharia</taxon>
    </lineage>
</organism>
<gene>
    <name evidence="1" type="ORF">HO173_009905</name>
</gene>
<dbReference type="RefSeq" id="XP_037161254.1">
    <property type="nucleotide sequence ID" value="XM_037311792.1"/>
</dbReference>